<keyword evidence="2" id="KW-0238">DNA-binding</keyword>
<protein>
    <submittedName>
        <fullName evidence="5">Metalloregulator ArsR/SmtB family transcription factor</fullName>
    </submittedName>
</protein>
<dbReference type="InterPro" id="IPR051081">
    <property type="entry name" value="HTH_MetalResp_TranReg"/>
</dbReference>
<keyword evidence="1" id="KW-0805">Transcription regulation</keyword>
<dbReference type="InterPro" id="IPR001845">
    <property type="entry name" value="HTH_ArsR_DNA-bd_dom"/>
</dbReference>
<dbReference type="CDD" id="cd00090">
    <property type="entry name" value="HTH_ARSR"/>
    <property type="match status" value="1"/>
</dbReference>
<feature type="domain" description="HTH arsR-type" evidence="4">
    <location>
        <begin position="1"/>
        <end position="101"/>
    </location>
</feature>
<name>A0ABT4LJY1_9PROT</name>
<evidence type="ECO:0000313" key="6">
    <source>
        <dbReference type="Proteomes" id="UP001069802"/>
    </source>
</evidence>
<dbReference type="EMBL" id="JAPWGY010000003">
    <property type="protein sequence ID" value="MCZ4281418.1"/>
    <property type="molecule type" value="Genomic_DNA"/>
</dbReference>
<evidence type="ECO:0000256" key="3">
    <source>
        <dbReference type="ARBA" id="ARBA00023163"/>
    </source>
</evidence>
<dbReference type="PANTHER" id="PTHR33154:SF33">
    <property type="entry name" value="TRANSCRIPTIONAL REPRESSOR SDPR"/>
    <property type="match status" value="1"/>
</dbReference>
<dbReference type="Gene3D" id="1.10.10.10">
    <property type="entry name" value="Winged helix-like DNA-binding domain superfamily/Winged helix DNA-binding domain"/>
    <property type="match status" value="1"/>
</dbReference>
<dbReference type="InterPro" id="IPR036390">
    <property type="entry name" value="WH_DNA-bd_sf"/>
</dbReference>
<comment type="caution">
    <text evidence="5">The sequence shown here is derived from an EMBL/GenBank/DDBJ whole genome shotgun (WGS) entry which is preliminary data.</text>
</comment>
<evidence type="ECO:0000256" key="1">
    <source>
        <dbReference type="ARBA" id="ARBA00023015"/>
    </source>
</evidence>
<dbReference type="SMART" id="SM00418">
    <property type="entry name" value="HTH_ARSR"/>
    <property type="match status" value="1"/>
</dbReference>
<gene>
    <name evidence="5" type="ORF">O4H49_11560</name>
</gene>
<dbReference type="Proteomes" id="UP001069802">
    <property type="component" value="Unassembled WGS sequence"/>
</dbReference>
<dbReference type="InterPro" id="IPR036388">
    <property type="entry name" value="WH-like_DNA-bd_sf"/>
</dbReference>
<accession>A0ABT4LJY1</accession>
<evidence type="ECO:0000256" key="2">
    <source>
        <dbReference type="ARBA" id="ARBA00023125"/>
    </source>
</evidence>
<evidence type="ECO:0000313" key="5">
    <source>
        <dbReference type="EMBL" id="MCZ4281418.1"/>
    </source>
</evidence>
<keyword evidence="6" id="KW-1185">Reference proteome</keyword>
<dbReference type="PANTHER" id="PTHR33154">
    <property type="entry name" value="TRANSCRIPTIONAL REGULATOR, ARSR FAMILY"/>
    <property type="match status" value="1"/>
</dbReference>
<reference evidence="5" key="1">
    <citation type="submission" date="2022-12" db="EMBL/GenBank/DDBJ databases">
        <title>Bacterial isolates from different developmental stages of Nematostella vectensis.</title>
        <authorList>
            <person name="Fraune S."/>
        </authorList>
    </citation>
    <scope>NUCLEOTIDE SEQUENCE</scope>
    <source>
        <strain evidence="5">G21630-S1</strain>
    </source>
</reference>
<dbReference type="InterPro" id="IPR011991">
    <property type="entry name" value="ArsR-like_HTH"/>
</dbReference>
<dbReference type="PROSITE" id="PS50987">
    <property type="entry name" value="HTH_ARSR_2"/>
    <property type="match status" value="1"/>
</dbReference>
<sequence>MSVEINEILKALSNPTRRAILQWLREPEKHFPPQPLDMAEYGVCVGRIQEKAGLSQSTTSLYLATLQRANLVSSQRHGQWTYYKRENQTILKFIRVLEESL</sequence>
<dbReference type="SUPFAM" id="SSF46785">
    <property type="entry name" value="Winged helix' DNA-binding domain"/>
    <property type="match status" value="1"/>
</dbReference>
<organism evidence="5 6">
    <name type="scientific">Kiloniella laminariae</name>
    <dbReference type="NCBI Taxonomy" id="454162"/>
    <lineage>
        <taxon>Bacteria</taxon>
        <taxon>Pseudomonadati</taxon>
        <taxon>Pseudomonadota</taxon>
        <taxon>Alphaproteobacteria</taxon>
        <taxon>Rhodospirillales</taxon>
        <taxon>Kiloniellaceae</taxon>
        <taxon>Kiloniella</taxon>
    </lineage>
</organism>
<proteinExistence type="predicted"/>
<evidence type="ECO:0000259" key="4">
    <source>
        <dbReference type="PROSITE" id="PS50987"/>
    </source>
</evidence>
<dbReference type="RefSeq" id="WP_269423570.1">
    <property type="nucleotide sequence ID" value="NZ_JAPWGY010000003.1"/>
</dbReference>
<keyword evidence="3" id="KW-0804">Transcription</keyword>